<comment type="catalytic activity">
    <reaction evidence="4">
        <text>N(6)-[(R)-lipoyl]-L-lysyl-[protein] + 3-methyl-2-oxobutanoate + H(+) = N(6)-[(R)-S(8)-2-methylpropanoyldihydrolipoyl]-L-lysyl-[protein] + CO2</text>
        <dbReference type="Rhea" id="RHEA:13457"/>
        <dbReference type="Rhea" id="RHEA-COMP:10474"/>
        <dbReference type="Rhea" id="RHEA-COMP:10497"/>
        <dbReference type="ChEBI" id="CHEBI:11851"/>
        <dbReference type="ChEBI" id="CHEBI:15378"/>
        <dbReference type="ChEBI" id="CHEBI:16526"/>
        <dbReference type="ChEBI" id="CHEBI:83099"/>
        <dbReference type="ChEBI" id="CHEBI:83142"/>
        <dbReference type="EC" id="1.2.4.4"/>
    </reaction>
</comment>
<dbReference type="Proteomes" id="UP000007030">
    <property type="component" value="Chromosome"/>
</dbReference>
<dbReference type="PANTHER" id="PTHR43380:SF1">
    <property type="entry name" value="2-OXOISOVALERATE DEHYDROGENASE SUBUNIT ALPHA, MITOCHONDRIAL"/>
    <property type="match status" value="1"/>
</dbReference>
<dbReference type="EMBL" id="CP002630">
    <property type="protein sequence ID" value="AEB11460.1"/>
    <property type="molecule type" value="Genomic_DNA"/>
</dbReference>
<evidence type="ECO:0000313" key="7">
    <source>
        <dbReference type="Proteomes" id="UP000007030"/>
    </source>
</evidence>
<name>F2NL57_MARHT</name>
<dbReference type="GO" id="GO:0003863">
    <property type="term" value="F:branched-chain 2-oxo acid dehydrogenase activity"/>
    <property type="evidence" value="ECO:0007669"/>
    <property type="project" value="UniProtKB-EC"/>
</dbReference>
<dbReference type="eggNOG" id="COG1071">
    <property type="taxonomic scope" value="Bacteria"/>
</dbReference>
<keyword evidence="2 4" id="KW-0560">Oxidoreductase</keyword>
<reference evidence="6 7" key="1">
    <citation type="journal article" date="2012" name="Stand. Genomic Sci.">
        <title>Complete genome sequence of the aerobic, heterotroph Marinithermus hydrothermalis type strain (T1(T)) from a deep-sea hydrothermal vent chimney.</title>
        <authorList>
            <person name="Copeland A."/>
            <person name="Gu W."/>
            <person name="Yasawong M."/>
            <person name="Lapidus A."/>
            <person name="Lucas S."/>
            <person name="Deshpande S."/>
            <person name="Pagani I."/>
            <person name="Tapia R."/>
            <person name="Cheng J.F."/>
            <person name="Goodwin L.A."/>
            <person name="Pitluck S."/>
            <person name="Liolios K."/>
            <person name="Ivanova N."/>
            <person name="Mavromatis K."/>
            <person name="Mikhailova N."/>
            <person name="Pati A."/>
            <person name="Chen A."/>
            <person name="Palaniappan K."/>
            <person name="Land M."/>
            <person name="Pan C."/>
            <person name="Brambilla E.M."/>
            <person name="Rohde M."/>
            <person name="Tindall B.J."/>
            <person name="Sikorski J."/>
            <person name="Goker M."/>
            <person name="Detter J.C."/>
            <person name="Bristow J."/>
            <person name="Eisen J.A."/>
            <person name="Markowitz V."/>
            <person name="Hugenholtz P."/>
            <person name="Kyrpides N.C."/>
            <person name="Klenk H.P."/>
            <person name="Woyke T."/>
        </authorList>
    </citation>
    <scope>NUCLEOTIDE SEQUENCE [LARGE SCALE GENOMIC DNA]</scope>
    <source>
        <strain evidence="7">DSM 14884 / JCM 11576 / T1</strain>
    </source>
</reference>
<evidence type="ECO:0000256" key="1">
    <source>
        <dbReference type="ARBA" id="ARBA00001964"/>
    </source>
</evidence>
<keyword evidence="3 4" id="KW-0786">Thiamine pyrophosphate</keyword>
<evidence type="ECO:0000256" key="3">
    <source>
        <dbReference type="ARBA" id="ARBA00023052"/>
    </source>
</evidence>
<comment type="similarity">
    <text evidence="4">Belongs to the BCKDHA family.</text>
</comment>
<dbReference type="RefSeq" id="WP_013703512.1">
    <property type="nucleotide sequence ID" value="NC_015387.1"/>
</dbReference>
<dbReference type="CDD" id="cd02000">
    <property type="entry name" value="TPP_E1_PDC_ADC_BCADC"/>
    <property type="match status" value="1"/>
</dbReference>
<evidence type="ECO:0000313" key="6">
    <source>
        <dbReference type="EMBL" id="AEB11460.1"/>
    </source>
</evidence>
<comment type="cofactor">
    <cofactor evidence="1 4">
        <name>thiamine diphosphate</name>
        <dbReference type="ChEBI" id="CHEBI:58937"/>
    </cofactor>
</comment>
<gene>
    <name evidence="6" type="ordered locus">Marky_0710</name>
</gene>
<dbReference type="EC" id="1.2.4.4" evidence="4"/>
<dbReference type="PANTHER" id="PTHR43380">
    <property type="entry name" value="2-OXOISOVALERATE DEHYDROGENASE SUBUNIT ALPHA, MITOCHONDRIAL"/>
    <property type="match status" value="1"/>
</dbReference>
<keyword evidence="7" id="KW-1185">Reference proteome</keyword>
<dbReference type="STRING" id="869210.Marky_0710"/>
<comment type="function">
    <text evidence="4">The branched-chain alpha-keto dehydrogenase complex catalyzes the overall conversion of alpha-keto acids to acyl-CoA and CO(2). It contains multiple copies of three enzymatic components: branched-chain alpha-keto acid decarboxylase (E1), lipoamide acyltransferase (E2) and lipoamide dehydrogenase (E3).</text>
</comment>
<evidence type="ECO:0000256" key="4">
    <source>
        <dbReference type="RuleBase" id="RU365014"/>
    </source>
</evidence>
<accession>F2NL57</accession>
<evidence type="ECO:0000259" key="5">
    <source>
        <dbReference type="Pfam" id="PF00676"/>
    </source>
</evidence>
<evidence type="ECO:0000256" key="2">
    <source>
        <dbReference type="ARBA" id="ARBA00023002"/>
    </source>
</evidence>
<dbReference type="InterPro" id="IPR029061">
    <property type="entry name" value="THDP-binding"/>
</dbReference>
<dbReference type="KEGG" id="mhd:Marky_0710"/>
<dbReference type="InterPro" id="IPR050771">
    <property type="entry name" value="Alpha-ketoacid_DH_E1_comp"/>
</dbReference>
<dbReference type="AlphaFoldDB" id="F2NL57"/>
<dbReference type="SUPFAM" id="SSF52518">
    <property type="entry name" value="Thiamin diphosphate-binding fold (THDP-binding)"/>
    <property type="match status" value="1"/>
</dbReference>
<dbReference type="GO" id="GO:0009083">
    <property type="term" value="P:branched-chain amino acid catabolic process"/>
    <property type="evidence" value="ECO:0007669"/>
    <property type="project" value="TreeGrafter"/>
</dbReference>
<dbReference type="Gene3D" id="3.40.50.970">
    <property type="match status" value="1"/>
</dbReference>
<dbReference type="HOGENOM" id="CLU_029393_1_0_0"/>
<organism evidence="6 7">
    <name type="scientific">Marinithermus hydrothermalis (strain DSM 14884 / JCM 11576 / T1)</name>
    <dbReference type="NCBI Taxonomy" id="869210"/>
    <lineage>
        <taxon>Bacteria</taxon>
        <taxon>Thermotogati</taxon>
        <taxon>Deinococcota</taxon>
        <taxon>Deinococci</taxon>
        <taxon>Thermales</taxon>
        <taxon>Thermaceae</taxon>
        <taxon>Marinithermus</taxon>
    </lineage>
</organism>
<protein>
    <recommendedName>
        <fullName evidence="4">2-oxoisovalerate dehydrogenase subunit alpha</fullName>
        <ecNumber evidence="4">1.2.4.4</ecNumber>
    </recommendedName>
    <alternativeName>
        <fullName evidence="4">Branched-chain alpha-keto acid dehydrogenase E1 component alpha chain</fullName>
    </alternativeName>
</protein>
<dbReference type="OrthoDB" id="9766715at2"/>
<dbReference type="InterPro" id="IPR001017">
    <property type="entry name" value="DH_E1"/>
</dbReference>
<dbReference type="Pfam" id="PF00676">
    <property type="entry name" value="E1_dh"/>
    <property type="match status" value="1"/>
</dbReference>
<proteinExistence type="inferred from homology"/>
<feature type="domain" description="Dehydrogenase E1 component" evidence="5">
    <location>
        <begin position="43"/>
        <end position="340"/>
    </location>
</feature>
<sequence length="369" mass="41087">MIKDSWLFKPFTDKPIALISEDGEWIGSFKCDLEPETLKRFYRDMLAARILDERLVILLRTGKTSFVAPGAGHEAAQVGIAHAVKPKFDWLFPYYRDMGLMLALGIPAVELFAQAIATKADPNKGRQMPFHPGSKEFKVFNVASPIASHIPPAAGAAISMKLRNTGEVAVCTFGDGATSEGDWHAGINFASVQGAPAVFICENNRYAISVGYEKQTASENIAVKAQAYGMPGYYVDGMDVLASYYVVREAVERARSGHGPALVELVVYRYGPHSSADDDSRYRPKEEVELWKTQKDPIERFRRFLEKQGLWTAEWEASLREEITAELAKAAEEAEAAGEIPAEWMFDDVYAEPLWPQKEQRALVLEELS</sequence>